<keyword evidence="31" id="KW-1185">Reference proteome</keyword>
<dbReference type="GO" id="GO:0005741">
    <property type="term" value="C:mitochondrial outer membrane"/>
    <property type="evidence" value="ECO:0007669"/>
    <property type="project" value="UniProtKB-SubCell"/>
</dbReference>
<dbReference type="EC" id="3.1.1.4" evidence="4"/>
<feature type="active site" evidence="25">
    <location>
        <position position="101"/>
    </location>
</feature>
<dbReference type="CDD" id="cd00125">
    <property type="entry name" value="PLA2c"/>
    <property type="match status" value="1"/>
</dbReference>
<comment type="catalytic activity">
    <reaction evidence="11">
        <text>a 1,2-diacyl-sn-glycero-3-phosphoethanolamine + H2O = a 1-acyl-sn-glycero-3-phosphoethanolamine + a fatty acid + H(+)</text>
        <dbReference type="Rhea" id="RHEA:44604"/>
        <dbReference type="ChEBI" id="CHEBI:15377"/>
        <dbReference type="ChEBI" id="CHEBI:15378"/>
        <dbReference type="ChEBI" id="CHEBI:28868"/>
        <dbReference type="ChEBI" id="CHEBI:64381"/>
        <dbReference type="ChEBI" id="CHEBI:64612"/>
    </reaction>
    <physiologicalReaction direction="left-to-right" evidence="11">
        <dbReference type="Rhea" id="RHEA:44605"/>
    </physiologicalReaction>
</comment>
<feature type="disulfide bond" evidence="27">
    <location>
        <begin position="82"/>
        <end position="98"/>
    </location>
</feature>
<name>A0AAW0HPC9_MYOGA</name>
<dbReference type="Pfam" id="PF00068">
    <property type="entry name" value="Phospholip_A2_1"/>
    <property type="match status" value="1"/>
</dbReference>
<dbReference type="PRINTS" id="PR00389">
    <property type="entry name" value="PHPHLIPASEA2"/>
</dbReference>
<reference evidence="30 31" key="1">
    <citation type="journal article" date="2023" name="bioRxiv">
        <title>Conserved and derived expression patterns and positive selection on dental genes reveal complex evolutionary context of ever-growing rodent molars.</title>
        <authorList>
            <person name="Calamari Z.T."/>
            <person name="Song A."/>
            <person name="Cohen E."/>
            <person name="Akter M."/>
            <person name="Roy R.D."/>
            <person name="Hallikas O."/>
            <person name="Christensen M.M."/>
            <person name="Li P."/>
            <person name="Marangoni P."/>
            <person name="Jernvall J."/>
            <person name="Klein O.D."/>
        </authorList>
    </citation>
    <scope>NUCLEOTIDE SEQUENCE [LARGE SCALE GENOMIC DNA]</scope>
    <source>
        <strain evidence="30">V071</strain>
    </source>
</reference>
<comment type="catalytic activity">
    <reaction evidence="21">
        <text>1-hexadecanoyl-2-(9Z-octadecenoyl)-sn-glycero-3-phosphoethanolamine + H2O = 1-hexadecanoyl-sn-glycero-3-phosphoethanolamine + (9Z)-octadecenoate + H(+)</text>
        <dbReference type="Rhea" id="RHEA:40911"/>
        <dbReference type="ChEBI" id="CHEBI:15377"/>
        <dbReference type="ChEBI" id="CHEBI:15378"/>
        <dbReference type="ChEBI" id="CHEBI:30823"/>
        <dbReference type="ChEBI" id="CHEBI:73004"/>
        <dbReference type="ChEBI" id="CHEBI:73007"/>
    </reaction>
    <physiologicalReaction direction="left-to-right" evidence="21">
        <dbReference type="Rhea" id="RHEA:40912"/>
    </physiologicalReaction>
</comment>
<comment type="catalytic activity">
    <reaction evidence="23">
        <text>1-hexadecanoyl-2-(9Z,12Z-octadecadienoyl)-sn-glycero-3-phosphoethanolamine + H2O = 1-hexadecanoyl-sn-glycero-3-phosphoethanolamine + (9Z,12Z)-octadecadienoate + H(+)</text>
        <dbReference type="Rhea" id="RHEA:40815"/>
        <dbReference type="ChEBI" id="CHEBI:15377"/>
        <dbReference type="ChEBI" id="CHEBI:15378"/>
        <dbReference type="ChEBI" id="CHEBI:30245"/>
        <dbReference type="ChEBI" id="CHEBI:73004"/>
        <dbReference type="ChEBI" id="CHEBI:73008"/>
    </reaction>
    <physiologicalReaction direction="left-to-right" evidence="23">
        <dbReference type="Rhea" id="RHEA:40816"/>
    </physiologicalReaction>
</comment>
<feature type="active site" evidence="25">
    <location>
        <position position="147"/>
    </location>
</feature>
<evidence type="ECO:0000256" key="24">
    <source>
        <dbReference type="ARBA" id="ARBA00049282"/>
    </source>
</evidence>
<evidence type="ECO:0000259" key="29">
    <source>
        <dbReference type="SMART" id="SM00085"/>
    </source>
</evidence>
<organism evidence="30 31">
    <name type="scientific">Myodes glareolus</name>
    <name type="common">Bank vole</name>
    <name type="synonym">Clethrionomys glareolus</name>
    <dbReference type="NCBI Taxonomy" id="447135"/>
    <lineage>
        <taxon>Eukaryota</taxon>
        <taxon>Metazoa</taxon>
        <taxon>Chordata</taxon>
        <taxon>Craniata</taxon>
        <taxon>Vertebrata</taxon>
        <taxon>Euteleostomi</taxon>
        <taxon>Mammalia</taxon>
        <taxon>Eutheria</taxon>
        <taxon>Euarchontoglires</taxon>
        <taxon>Glires</taxon>
        <taxon>Rodentia</taxon>
        <taxon>Myomorpha</taxon>
        <taxon>Muroidea</taxon>
        <taxon>Cricetidae</taxon>
        <taxon>Arvicolinae</taxon>
        <taxon>Myodes</taxon>
    </lineage>
</organism>
<evidence type="ECO:0000256" key="2">
    <source>
        <dbReference type="ARBA" id="ARBA00004613"/>
    </source>
</evidence>
<evidence type="ECO:0000256" key="17">
    <source>
        <dbReference type="ARBA" id="ARBA00048080"/>
    </source>
</evidence>
<dbReference type="GO" id="GO:0006644">
    <property type="term" value="P:phospholipid metabolic process"/>
    <property type="evidence" value="ECO:0007669"/>
    <property type="project" value="InterPro"/>
</dbReference>
<dbReference type="InterPro" id="IPR016090">
    <property type="entry name" value="PLA2-like_dom"/>
</dbReference>
<dbReference type="PANTHER" id="PTHR11716:SF9">
    <property type="entry name" value="PHOSPHOLIPASE A2, MEMBRANE ASSOCIATED"/>
    <property type="match status" value="1"/>
</dbReference>
<evidence type="ECO:0000256" key="18">
    <source>
        <dbReference type="ARBA" id="ARBA00048221"/>
    </source>
</evidence>
<feature type="non-terminal residue" evidence="30">
    <location>
        <position position="1"/>
    </location>
</feature>
<feature type="disulfide bond" evidence="27">
    <location>
        <begin position="113"/>
        <end position="139"/>
    </location>
</feature>
<dbReference type="GO" id="GO:0042742">
    <property type="term" value="P:defense response to bacterium"/>
    <property type="evidence" value="ECO:0007669"/>
    <property type="project" value="UniProtKB-KW"/>
</dbReference>
<dbReference type="InterPro" id="IPR033113">
    <property type="entry name" value="PLA2_histidine"/>
</dbReference>
<evidence type="ECO:0000256" key="13">
    <source>
        <dbReference type="ARBA" id="ARBA00041646"/>
    </source>
</evidence>
<keyword evidence="6" id="KW-0929">Antimicrobial</keyword>
<evidence type="ECO:0000256" key="20">
    <source>
        <dbReference type="ARBA" id="ARBA00048541"/>
    </source>
</evidence>
<evidence type="ECO:0000256" key="16">
    <source>
        <dbReference type="ARBA" id="ARBA00048015"/>
    </source>
</evidence>
<comment type="catalytic activity">
    <reaction evidence="10">
        <text>1-hexadecanoyl-2-(4Z,7Z,10Z,13Z,16Z,19Z-docosahexaenoyl)-sn-glycero-3-phosphocholine + H2O = (4Z,7Z,10Z,13Z,16Z,19Z)-docosahexaenoate + 1-hexadecanoyl-sn-glycero-3-phosphocholine + H(+)</text>
        <dbReference type="Rhea" id="RHEA:41231"/>
        <dbReference type="ChEBI" id="CHEBI:15377"/>
        <dbReference type="ChEBI" id="CHEBI:15378"/>
        <dbReference type="ChEBI" id="CHEBI:72998"/>
        <dbReference type="ChEBI" id="CHEBI:74963"/>
        <dbReference type="ChEBI" id="CHEBI:77016"/>
    </reaction>
    <physiologicalReaction direction="left-to-right" evidence="10">
        <dbReference type="Rhea" id="RHEA:41232"/>
    </physiologicalReaction>
</comment>
<dbReference type="Gene3D" id="1.20.90.10">
    <property type="entry name" value="Phospholipase A2 domain"/>
    <property type="match status" value="1"/>
</dbReference>
<evidence type="ECO:0000313" key="31">
    <source>
        <dbReference type="Proteomes" id="UP001488838"/>
    </source>
</evidence>
<dbReference type="GO" id="GO:0005576">
    <property type="term" value="C:extracellular region"/>
    <property type="evidence" value="ECO:0007669"/>
    <property type="project" value="UniProtKB-SubCell"/>
</dbReference>
<comment type="subcellular location">
    <subcellularLocation>
        <location evidence="1">Mitochondrion outer membrane</location>
        <topology evidence="1">Peripheral membrane protein</topology>
    </subcellularLocation>
    <subcellularLocation>
        <location evidence="2">Secreted</location>
    </subcellularLocation>
</comment>
<dbReference type="GO" id="GO:0047498">
    <property type="term" value="F:calcium-dependent phospholipase A2 activity"/>
    <property type="evidence" value="ECO:0007669"/>
    <property type="project" value="TreeGrafter"/>
</dbReference>
<evidence type="ECO:0000256" key="21">
    <source>
        <dbReference type="ARBA" id="ARBA00048613"/>
    </source>
</evidence>
<keyword evidence="6" id="KW-0081">Bacteriolytic enzyme</keyword>
<feature type="binding site" evidence="26">
    <location>
        <position position="85"/>
    </location>
    <ligand>
        <name>Ca(2+)</name>
        <dbReference type="ChEBI" id="CHEBI:29108"/>
    </ligand>
</feature>
<evidence type="ECO:0000256" key="19">
    <source>
        <dbReference type="ARBA" id="ARBA00048227"/>
    </source>
</evidence>
<dbReference type="PANTHER" id="PTHR11716">
    <property type="entry name" value="PHOSPHOLIPASE A2 FAMILY MEMBER"/>
    <property type="match status" value="1"/>
</dbReference>
<feature type="binding site" evidence="26">
    <location>
        <position position="102"/>
    </location>
    <ligand>
        <name>Ca(2+)</name>
        <dbReference type="ChEBI" id="CHEBI:29108"/>
    </ligand>
</feature>
<evidence type="ECO:0000256" key="15">
    <source>
        <dbReference type="ARBA" id="ARBA00042021"/>
    </source>
</evidence>
<evidence type="ECO:0000256" key="27">
    <source>
        <dbReference type="PIRSR" id="PIRSR601211-3"/>
    </source>
</evidence>
<dbReference type="GO" id="GO:0005543">
    <property type="term" value="F:phospholipid binding"/>
    <property type="evidence" value="ECO:0007669"/>
    <property type="project" value="TreeGrafter"/>
</dbReference>
<evidence type="ECO:0000256" key="23">
    <source>
        <dbReference type="ARBA" id="ARBA00049039"/>
    </source>
</evidence>
<evidence type="ECO:0000256" key="9">
    <source>
        <dbReference type="ARBA" id="ARBA00023408"/>
    </source>
</evidence>
<comment type="catalytic activity">
    <reaction evidence="9">
        <text>1-hexadecanoyl-2-(9Z,12Z-octadecadienoyl)-sn-glycero-3-phosphocholine + H2O = (9Z,12Z)-octadecadienoate + 1-hexadecanoyl-sn-glycero-3-phosphocholine + H(+)</text>
        <dbReference type="Rhea" id="RHEA:40811"/>
        <dbReference type="ChEBI" id="CHEBI:15377"/>
        <dbReference type="ChEBI" id="CHEBI:15378"/>
        <dbReference type="ChEBI" id="CHEBI:30245"/>
        <dbReference type="ChEBI" id="CHEBI:72998"/>
        <dbReference type="ChEBI" id="CHEBI:73002"/>
    </reaction>
    <physiologicalReaction direction="left-to-right" evidence="9">
        <dbReference type="Rhea" id="RHEA:40812"/>
    </physiologicalReaction>
</comment>
<feature type="disulfide bond" evidence="27">
    <location>
        <begin position="132"/>
        <end position="144"/>
    </location>
</feature>
<dbReference type="SUPFAM" id="SSF48619">
    <property type="entry name" value="Phospholipase A2, PLA2"/>
    <property type="match status" value="1"/>
</dbReference>
<comment type="catalytic activity">
    <reaction evidence="17">
        <text>1,2-dihexadecanoyl-sn-glycero-3-phospho-(1'-sn-glycerol) + H2O = 1-hexadecanoyl-sn-glycero-3-phospho-(1'-sn-glycerol) + hexadecanoate + H(+)</text>
        <dbReference type="Rhea" id="RHEA:45472"/>
        <dbReference type="ChEBI" id="CHEBI:7896"/>
        <dbReference type="ChEBI" id="CHEBI:15377"/>
        <dbReference type="ChEBI" id="CHEBI:15378"/>
        <dbReference type="ChEBI" id="CHEBI:72829"/>
        <dbReference type="ChEBI" id="CHEBI:75158"/>
    </reaction>
    <physiologicalReaction direction="left-to-right" evidence="17">
        <dbReference type="Rhea" id="RHEA:45473"/>
    </physiologicalReaction>
</comment>
<feature type="binding site" evidence="26">
    <location>
        <position position="83"/>
    </location>
    <ligand>
        <name>Ca(2+)</name>
        <dbReference type="ChEBI" id="CHEBI:29108"/>
    </ligand>
</feature>
<feature type="domain" description="Phospholipase A2-like central" evidence="29">
    <location>
        <begin position="55"/>
        <end position="174"/>
    </location>
</feature>
<keyword evidence="7 26" id="KW-0106">Calcium</keyword>
<protein>
    <recommendedName>
        <fullName evidence="12">Phospholipase A2, membrane associated</fullName>
        <ecNumber evidence="4">3.1.1.4</ecNumber>
    </recommendedName>
    <alternativeName>
        <fullName evidence="15">GIIC sPLA2</fullName>
    </alternativeName>
    <alternativeName>
        <fullName evidence="13">Group IIA phospholipase A2</fullName>
    </alternativeName>
    <alternativeName>
        <fullName evidence="14">Phosphatidylcholine 2-acylhydrolase 2A</fullName>
    </alternativeName>
</protein>
<evidence type="ECO:0000313" key="30">
    <source>
        <dbReference type="EMBL" id="KAK7803873.1"/>
    </source>
</evidence>
<dbReference type="GO" id="GO:0016042">
    <property type="term" value="P:lipid catabolic process"/>
    <property type="evidence" value="ECO:0007669"/>
    <property type="project" value="InterPro"/>
</dbReference>
<dbReference type="InterPro" id="IPR033112">
    <property type="entry name" value="PLA2_Asp_AS"/>
</dbReference>
<feature type="disulfide bond" evidence="27">
    <location>
        <begin position="104"/>
        <end position="146"/>
    </location>
</feature>
<keyword evidence="8 27" id="KW-1015">Disulfide bond</keyword>
<evidence type="ECO:0000256" key="11">
    <source>
        <dbReference type="ARBA" id="ARBA00036775"/>
    </source>
</evidence>
<evidence type="ECO:0000256" key="3">
    <source>
        <dbReference type="ARBA" id="ARBA00007056"/>
    </source>
</evidence>
<evidence type="ECO:0000256" key="25">
    <source>
        <dbReference type="PIRSR" id="PIRSR601211-1"/>
    </source>
</evidence>
<feature type="disulfide bond" evidence="27">
    <location>
        <begin position="97"/>
        <end position="153"/>
    </location>
</feature>
<dbReference type="InterPro" id="IPR001211">
    <property type="entry name" value="PLA2"/>
</dbReference>
<comment type="catalytic activity">
    <reaction evidence="19">
        <text>1,2-dihexadecanoyl-sn-glycero-3-phosphocholine + H2O = 1-hexadecanoyl-sn-glycero-3-phosphocholine + hexadecanoate + H(+)</text>
        <dbReference type="Rhea" id="RHEA:41223"/>
        <dbReference type="ChEBI" id="CHEBI:7896"/>
        <dbReference type="ChEBI" id="CHEBI:15377"/>
        <dbReference type="ChEBI" id="CHEBI:15378"/>
        <dbReference type="ChEBI" id="CHEBI:72998"/>
        <dbReference type="ChEBI" id="CHEBI:72999"/>
    </reaction>
    <physiologicalReaction direction="left-to-right" evidence="19">
        <dbReference type="Rhea" id="RHEA:41224"/>
    </physiologicalReaction>
</comment>
<comment type="catalytic activity">
    <reaction evidence="20">
        <text>1-hexadecanoyl-2-(5Z,8Z,11Z,14Z-eicosatetraenoyl)-sn-glycero-3-phosphoethanolamine + H2O = 1-hexadecanoyl-sn-glycero-3-phosphoethanolamine + (5Z,8Z,11Z,14Z)-eicosatetraenoate + H(+)</text>
        <dbReference type="Rhea" id="RHEA:40431"/>
        <dbReference type="ChEBI" id="CHEBI:15377"/>
        <dbReference type="ChEBI" id="CHEBI:15378"/>
        <dbReference type="ChEBI" id="CHEBI:32395"/>
        <dbReference type="ChEBI" id="CHEBI:73004"/>
        <dbReference type="ChEBI" id="CHEBI:73009"/>
    </reaction>
    <physiologicalReaction direction="left-to-right" evidence="20">
        <dbReference type="Rhea" id="RHEA:40432"/>
    </physiologicalReaction>
</comment>
<comment type="catalytic activity">
    <reaction evidence="24">
        <text>1-hexadecanoyl-2-(9Z-octadecenoyl)-sn-glycero-3-phosphoglycerol + H2O = 1-hexadecanoyl-sn-glycero-3-phosphoglycerol + (9Z)-octadecenoate + H(+)</text>
        <dbReference type="Rhea" id="RHEA:44524"/>
        <dbReference type="ChEBI" id="CHEBI:15377"/>
        <dbReference type="ChEBI" id="CHEBI:15378"/>
        <dbReference type="ChEBI" id="CHEBI:30823"/>
        <dbReference type="ChEBI" id="CHEBI:84472"/>
        <dbReference type="ChEBI" id="CHEBI:84475"/>
    </reaction>
    <physiologicalReaction direction="left-to-right" evidence="24">
        <dbReference type="Rhea" id="RHEA:44525"/>
    </physiologicalReaction>
</comment>
<gene>
    <name evidence="30" type="ORF">U0070_021544</name>
</gene>
<evidence type="ECO:0000256" key="10">
    <source>
        <dbReference type="ARBA" id="ARBA00036719"/>
    </source>
</evidence>
<dbReference type="AlphaFoldDB" id="A0AAW0HPC9"/>
<keyword evidence="26" id="KW-0479">Metal-binding</keyword>
<evidence type="ECO:0000256" key="5">
    <source>
        <dbReference type="ARBA" id="ARBA00022525"/>
    </source>
</evidence>
<proteinExistence type="inferred from homology"/>
<dbReference type="InterPro" id="IPR036444">
    <property type="entry name" value="PLipase_A2_dom_sf"/>
</dbReference>
<dbReference type="FunFam" id="1.20.90.10:FF:000001">
    <property type="entry name" value="Basic phospholipase A2 homolog"/>
    <property type="match status" value="1"/>
</dbReference>
<comment type="catalytic activity">
    <reaction evidence="16">
        <text>1-hexadecanoyl-2-(9Z-octadecenoyl)-sn-glycero-3-phospho-(1'-sn-glycerol) + H2O = 1-hexadecanoyl-sn-glycero-3-phospho-(1'-sn-glycerol) + (9Z)-octadecenoate + H(+)</text>
        <dbReference type="Rhea" id="RHEA:40919"/>
        <dbReference type="ChEBI" id="CHEBI:15377"/>
        <dbReference type="ChEBI" id="CHEBI:15378"/>
        <dbReference type="ChEBI" id="CHEBI:30823"/>
        <dbReference type="ChEBI" id="CHEBI:72841"/>
        <dbReference type="ChEBI" id="CHEBI:75158"/>
    </reaction>
    <physiologicalReaction direction="left-to-right" evidence="16">
        <dbReference type="Rhea" id="RHEA:40920"/>
    </physiologicalReaction>
</comment>
<keyword evidence="5" id="KW-0964">Secreted</keyword>
<comment type="cofactor">
    <cofactor evidence="26">
        <name>Ca(2+)</name>
        <dbReference type="ChEBI" id="CHEBI:29108"/>
    </cofactor>
    <text evidence="26">Binds 1 Ca(2+) ion per subunit.</text>
</comment>
<evidence type="ECO:0000256" key="26">
    <source>
        <dbReference type="PIRSR" id="PIRSR601211-2"/>
    </source>
</evidence>
<dbReference type="Proteomes" id="UP001488838">
    <property type="component" value="Unassembled WGS sequence"/>
</dbReference>
<comment type="caution">
    <text evidence="30">The sequence shown here is derived from an EMBL/GenBank/DDBJ whole genome shotgun (WGS) entry which is preliminary data.</text>
</comment>
<feature type="disulfide bond" evidence="27">
    <location>
        <begin position="103"/>
        <end position="180"/>
    </location>
</feature>
<dbReference type="GO" id="GO:0042130">
    <property type="term" value="P:negative regulation of T cell proliferation"/>
    <property type="evidence" value="ECO:0007669"/>
    <property type="project" value="TreeGrafter"/>
</dbReference>
<evidence type="ECO:0000256" key="22">
    <source>
        <dbReference type="ARBA" id="ARBA00048699"/>
    </source>
</evidence>
<accession>A0AAW0HPC9</accession>
<dbReference type="GO" id="GO:0031640">
    <property type="term" value="P:killing of cells of another organism"/>
    <property type="evidence" value="ECO:0007669"/>
    <property type="project" value="UniProtKB-KW"/>
</dbReference>
<comment type="similarity">
    <text evidence="3 28">Belongs to the phospholipase A2 family.</text>
</comment>
<comment type="catalytic activity">
    <reaction evidence="22">
        <text>1-hexadecanoyl-2-(9Z-octadecenoyl)-sn-glycero-3-phosphocholine + H2O = 1-hexadecanoyl-sn-glycero-3-phosphocholine + (9Z)-octadecenoate + H(+)</text>
        <dbReference type="Rhea" id="RHEA:38779"/>
        <dbReference type="ChEBI" id="CHEBI:15377"/>
        <dbReference type="ChEBI" id="CHEBI:15378"/>
        <dbReference type="ChEBI" id="CHEBI:30823"/>
        <dbReference type="ChEBI" id="CHEBI:72998"/>
        <dbReference type="ChEBI" id="CHEBI:73001"/>
    </reaction>
    <physiologicalReaction direction="left-to-right" evidence="22">
        <dbReference type="Rhea" id="RHEA:38780"/>
    </physiologicalReaction>
</comment>
<dbReference type="GO" id="GO:0005509">
    <property type="term" value="F:calcium ion binding"/>
    <property type="evidence" value="ECO:0007669"/>
    <property type="project" value="InterPro"/>
</dbReference>
<evidence type="ECO:0000256" key="4">
    <source>
        <dbReference type="ARBA" id="ARBA00013278"/>
    </source>
</evidence>
<evidence type="ECO:0000256" key="28">
    <source>
        <dbReference type="RuleBase" id="RU003654"/>
    </source>
</evidence>
<dbReference type="EMBL" id="JBBHLL010000399">
    <property type="protein sequence ID" value="KAK7803873.1"/>
    <property type="molecule type" value="Genomic_DNA"/>
</dbReference>
<evidence type="ECO:0000256" key="12">
    <source>
        <dbReference type="ARBA" id="ARBA00041125"/>
    </source>
</evidence>
<evidence type="ECO:0000256" key="6">
    <source>
        <dbReference type="ARBA" id="ARBA00022638"/>
    </source>
</evidence>
<comment type="catalytic activity">
    <reaction evidence="18">
        <text>N-hexadecanoyl-1,2-di-(9Z-octadecenoyl)-sn-glycero-3-phosphoethanolamine + H2O = N-hexadecanoyl-1-(9Z-octadecenoyl)-sn-glycero-3-phosphoethanolamine + (9Z)-octadecenoate + H(+)</text>
        <dbReference type="Rhea" id="RHEA:45424"/>
        <dbReference type="ChEBI" id="CHEBI:15377"/>
        <dbReference type="ChEBI" id="CHEBI:15378"/>
        <dbReference type="ChEBI" id="CHEBI:30823"/>
        <dbReference type="ChEBI" id="CHEBI:78097"/>
        <dbReference type="ChEBI" id="CHEBI:85217"/>
    </reaction>
    <physiologicalReaction direction="left-to-right" evidence="18">
        <dbReference type="Rhea" id="RHEA:45425"/>
    </physiologicalReaction>
</comment>
<sequence length="188" mass="20866">TTCSSLNSSLHLDTALKEASTDYLKNTPCREKCGDSGEEICLGAGETGPIQIQGGLAEFQKMVELKTGYFSGLVYLTYACHCGLGGSGYPADETDWCCFYHDCCYDRLEIRDCGTLLGLPYHFTKQGNEIICSSNQDPCQRQLCQCDKVAADCFARNLQTFKFPYIFYSNERCRGKTPSCSFLHSLVV</sequence>
<dbReference type="SMART" id="SM00085">
    <property type="entry name" value="PA2c"/>
    <property type="match status" value="1"/>
</dbReference>
<dbReference type="GO" id="GO:0050482">
    <property type="term" value="P:arachidonate secretion"/>
    <property type="evidence" value="ECO:0007669"/>
    <property type="project" value="InterPro"/>
</dbReference>
<dbReference type="PROSITE" id="PS00118">
    <property type="entry name" value="PA2_HIS"/>
    <property type="match status" value="1"/>
</dbReference>
<evidence type="ECO:0000256" key="7">
    <source>
        <dbReference type="ARBA" id="ARBA00022837"/>
    </source>
</evidence>
<evidence type="ECO:0000256" key="14">
    <source>
        <dbReference type="ARBA" id="ARBA00041844"/>
    </source>
</evidence>
<evidence type="ECO:0000256" key="1">
    <source>
        <dbReference type="ARBA" id="ARBA00004450"/>
    </source>
</evidence>
<evidence type="ECO:0000256" key="8">
    <source>
        <dbReference type="ARBA" id="ARBA00023157"/>
    </source>
</evidence>
<dbReference type="PROSITE" id="PS00119">
    <property type="entry name" value="PA2_ASP"/>
    <property type="match status" value="1"/>
</dbReference>